<dbReference type="EnsemblMetazoa" id="GAUT050304-RA">
    <property type="protein sequence ID" value="GAUT050304-PA"/>
    <property type="gene ID" value="GAUT050304"/>
</dbReference>
<protein>
    <submittedName>
        <fullName evidence="2">Uncharacterized protein</fullName>
    </submittedName>
</protein>
<sequence>MTTVMVTTIVVVVVVVVVVMLWLMLLLMSCKNFRLCLSQYYYYYYYYYYYDYCELPLLPPPTVRALQTCPTTENIDVRISGVSAIYYQHHQHHLMSIAIYMCAYLLIGVQY</sequence>
<dbReference type="Proteomes" id="UP000078200">
    <property type="component" value="Unassembled WGS sequence"/>
</dbReference>
<accession>A0A1A9VWX4</accession>
<keyword evidence="1" id="KW-1133">Transmembrane helix</keyword>
<evidence type="ECO:0000313" key="2">
    <source>
        <dbReference type="EnsemblMetazoa" id="GAUT050304-PA"/>
    </source>
</evidence>
<evidence type="ECO:0000313" key="3">
    <source>
        <dbReference type="Proteomes" id="UP000078200"/>
    </source>
</evidence>
<dbReference type="VEuPathDB" id="VectorBase:GAUT050304"/>
<evidence type="ECO:0000256" key="1">
    <source>
        <dbReference type="SAM" id="Phobius"/>
    </source>
</evidence>
<keyword evidence="1" id="KW-0472">Membrane</keyword>
<keyword evidence="1" id="KW-0812">Transmembrane</keyword>
<proteinExistence type="predicted"/>
<name>A0A1A9VWX4_GLOAU</name>
<dbReference type="AlphaFoldDB" id="A0A1A9VWX4"/>
<reference evidence="2" key="1">
    <citation type="submission" date="2020-05" db="UniProtKB">
        <authorList>
            <consortium name="EnsemblMetazoa"/>
        </authorList>
    </citation>
    <scope>IDENTIFICATION</scope>
    <source>
        <strain evidence="2">TTRI</strain>
    </source>
</reference>
<organism evidence="2 3">
    <name type="scientific">Glossina austeni</name>
    <name type="common">Savannah tsetse fly</name>
    <dbReference type="NCBI Taxonomy" id="7395"/>
    <lineage>
        <taxon>Eukaryota</taxon>
        <taxon>Metazoa</taxon>
        <taxon>Ecdysozoa</taxon>
        <taxon>Arthropoda</taxon>
        <taxon>Hexapoda</taxon>
        <taxon>Insecta</taxon>
        <taxon>Pterygota</taxon>
        <taxon>Neoptera</taxon>
        <taxon>Endopterygota</taxon>
        <taxon>Diptera</taxon>
        <taxon>Brachycera</taxon>
        <taxon>Muscomorpha</taxon>
        <taxon>Hippoboscoidea</taxon>
        <taxon>Glossinidae</taxon>
        <taxon>Glossina</taxon>
    </lineage>
</organism>
<keyword evidence="3" id="KW-1185">Reference proteome</keyword>
<feature type="transmembrane region" description="Helical" evidence="1">
    <location>
        <begin position="6"/>
        <end position="28"/>
    </location>
</feature>